<evidence type="ECO:0000313" key="1">
    <source>
        <dbReference type="EMBL" id="QVV96839.1"/>
    </source>
</evidence>
<dbReference type="EMBL" id="MW258709">
    <property type="protein sequence ID" value="QVV96839.1"/>
    <property type="molecule type" value="Genomic_DNA"/>
</dbReference>
<reference evidence="2" key="1">
    <citation type="journal article" date="2021" name="Viruses">
        <title>Novel Viruses That Lyse Plant and Human Strains of Kosakonia cowanii.</title>
        <authorList>
            <person name="Petrzik K."/>
            <person name="Brazdova S."/>
            <person name="Krawczyk K."/>
        </authorList>
    </citation>
    <scope>NUCLEOTIDE SEQUENCE [LARGE SCALE GENOMIC DNA]</scope>
</reference>
<name>A0AAE7UWP6_9CAUD</name>
<organism evidence="1 2">
    <name type="scientific">Kosakonia phage Kc166A</name>
    <dbReference type="NCBI Taxonomy" id="2801381"/>
    <lineage>
        <taxon>Viruses</taxon>
        <taxon>Duplodnaviria</taxon>
        <taxon>Heunggongvirae</taxon>
        <taxon>Uroviricota</taxon>
        <taxon>Caudoviricetes</taxon>
        <taxon>Autographivirales</taxon>
        <taxon>Autotranscriptaviridae</taxon>
        <taxon>Studiervirinae</taxon>
        <taxon>Kayfunavirus</taxon>
        <taxon>Kayfunavirus Kc166A</taxon>
    </lineage>
</organism>
<keyword evidence="2" id="KW-1185">Reference proteome</keyword>
<proteinExistence type="predicted"/>
<sequence>MDIEELKGVMVDINTVMKIVISRHGICWAAWYDDEYHPKPDALGQYDLHEVYVWLGY</sequence>
<protein>
    <submittedName>
        <fullName evidence="1">Uncharacterized protein</fullName>
    </submittedName>
</protein>
<dbReference type="Proteomes" id="UP000827835">
    <property type="component" value="Segment"/>
</dbReference>
<accession>A0AAE7UWP6</accession>
<evidence type="ECO:0000313" key="2">
    <source>
        <dbReference type="Proteomes" id="UP000827835"/>
    </source>
</evidence>